<reference evidence="1 2" key="1">
    <citation type="submission" date="2014-09" db="EMBL/GenBank/DDBJ databases">
        <authorList>
            <person name="Magalhaes I.L.F."/>
            <person name="Oliveira U."/>
            <person name="Santos F.R."/>
            <person name="Vidigal T.H.D.A."/>
            <person name="Brescovit A.D."/>
            <person name="Santos A.J."/>
        </authorList>
    </citation>
    <scope>NUCLEOTIDE SEQUENCE [LARGE SCALE GENOMIC DNA]</scope>
</reference>
<dbReference type="EMBL" id="CCYA01000221">
    <property type="protein sequence ID" value="CEH13460.1"/>
    <property type="molecule type" value="Genomic_DNA"/>
</dbReference>
<dbReference type="STRING" id="401625.A0A0P1BCJ0"/>
<proteinExistence type="predicted"/>
<dbReference type="AlphaFoldDB" id="A0A0P1BCJ0"/>
<protein>
    <submittedName>
        <fullName evidence="1">Uncharacterized protein</fullName>
    </submittedName>
</protein>
<sequence>MPSNSQYRPLTRKPGGAGGPAAPAAPLVLQAGKVLTAASAVFIFLSLVASLGPGPATSGSPRGVRRTGVKAPLCDPFSLPGYLARLGPSLAAPNGLATWRTFDPACSASPLLPSFLSSLPSTAPHHLHTPSASSLAMLSNSTVLLVGDATDSTLLTHLCDIAGERVEKVDGRHPWSEALRLVPKNHRWPNNDAAALKLGAKPDDRAEIDNTADKTLAQYCYLPDHDFFVASVSHYGTDTSSKWRDLPTYVTPALFEDRVTDLFLPFTKAITSTSSQHRAPSLPPPRAGVDLVVFNSGLWDLAGWAKEDIKAGRSATSDLSESRLLEWRARSPKNHPLFSLNRLSALDNARSSVLRPHGDDVAKGLRDRGARLPKRVRSMPWGELLLGQAQLDPISPSLETGGSVFVETLLHQVAVAAAGY</sequence>
<name>A0A0P1BCJ0_9BASI</name>
<accession>A0A0P1BCJ0</accession>
<evidence type="ECO:0000313" key="2">
    <source>
        <dbReference type="Proteomes" id="UP000054845"/>
    </source>
</evidence>
<keyword evidence="2" id="KW-1185">Reference proteome</keyword>
<dbReference type="Proteomes" id="UP000054845">
    <property type="component" value="Unassembled WGS sequence"/>
</dbReference>
<dbReference type="OrthoDB" id="2588793at2759"/>
<evidence type="ECO:0000313" key="1">
    <source>
        <dbReference type="EMBL" id="CEH13460.1"/>
    </source>
</evidence>
<organism evidence="1 2">
    <name type="scientific">Ceraceosorus bombacis</name>
    <dbReference type="NCBI Taxonomy" id="401625"/>
    <lineage>
        <taxon>Eukaryota</taxon>
        <taxon>Fungi</taxon>
        <taxon>Dikarya</taxon>
        <taxon>Basidiomycota</taxon>
        <taxon>Ustilaginomycotina</taxon>
        <taxon>Exobasidiomycetes</taxon>
        <taxon>Ceraceosorales</taxon>
        <taxon>Ceraceosoraceae</taxon>
        <taxon>Ceraceosorus</taxon>
    </lineage>
</organism>